<sequence>MLTVITPAASHDLTTLAAVKAELAVSGSGDDAWLADTITRTSATVRRWCNRVFAAETVRETYRLARPVPELLLSRLSVVTIASVTVDGSTLASTEYEADTEKGVLYHLDSRRRFLCWSADVIEVEYTAGFTLPGAVGRTLPEDVEKAVIALVKAAYFARTRDPLVKSESVEGVGSTAYWVGDAMPPDIAGALSGYCLSALE</sequence>
<dbReference type="EMBL" id="QOKW01000009">
    <property type="protein sequence ID" value="KAA0680291.1"/>
    <property type="molecule type" value="Genomic_DNA"/>
</dbReference>
<proteinExistence type="predicted"/>
<comment type="caution">
    <text evidence="1">The sequence shown here is derived from an EMBL/GenBank/DDBJ whole genome shotgun (WGS) entry which is preliminary data.</text>
</comment>
<keyword evidence="2" id="KW-1185">Reference proteome</keyword>
<dbReference type="RefSeq" id="WP_149469388.1">
    <property type="nucleotide sequence ID" value="NZ_QOKW01000009.1"/>
</dbReference>
<evidence type="ECO:0000313" key="1">
    <source>
        <dbReference type="EMBL" id="KAA0680291.1"/>
    </source>
</evidence>
<evidence type="ECO:0008006" key="3">
    <source>
        <dbReference type="Google" id="ProtNLM"/>
    </source>
</evidence>
<dbReference type="AlphaFoldDB" id="A0A9W7NJ66"/>
<dbReference type="Gene3D" id="1.10.3230.30">
    <property type="entry name" value="Phage gp6-like head-tail connector protein"/>
    <property type="match status" value="1"/>
</dbReference>
<protein>
    <recommendedName>
        <fullName evidence="3">Phage gp6-like head-tail connector protein</fullName>
    </recommendedName>
</protein>
<accession>A0A9W7NJ66</accession>
<dbReference type="OrthoDB" id="8213325at2"/>
<reference evidence="1 2" key="1">
    <citation type="submission" date="2018-07" db="EMBL/GenBank/DDBJ databases">
        <title>Genome sequence of Azospirillum sp. ATCC 49961.</title>
        <authorList>
            <person name="Sant'Anna F.H."/>
            <person name="Baldani J.I."/>
            <person name="Zilli J.E."/>
            <person name="Reis V.M."/>
            <person name="Hartmann A."/>
            <person name="Cruz L."/>
            <person name="de Souza E.M."/>
            <person name="de Oliveira Pedrosa F."/>
            <person name="Passaglia L.M.P."/>
        </authorList>
    </citation>
    <scope>NUCLEOTIDE SEQUENCE [LARGE SCALE GENOMIC DNA]</scope>
    <source>
        <strain evidence="1 2">ATCC 49961</strain>
    </source>
</reference>
<dbReference type="Proteomes" id="UP000480854">
    <property type="component" value="Unassembled WGS sequence"/>
</dbReference>
<evidence type="ECO:0000313" key="2">
    <source>
        <dbReference type="Proteomes" id="UP000480854"/>
    </source>
</evidence>
<organism evidence="1 2">
    <name type="scientific">Roseomonas genomospecies 6</name>
    <dbReference type="NCBI Taxonomy" id="214106"/>
    <lineage>
        <taxon>Bacteria</taxon>
        <taxon>Pseudomonadati</taxon>
        <taxon>Pseudomonadota</taxon>
        <taxon>Alphaproteobacteria</taxon>
        <taxon>Acetobacterales</taxon>
        <taxon>Roseomonadaceae</taxon>
        <taxon>Roseomonas</taxon>
    </lineage>
</organism>
<name>A0A9W7NJ66_9PROT</name>
<gene>
    <name evidence="1" type="ORF">DS843_13310</name>
</gene>